<name>A0A180G6U1_PUCT1</name>
<reference evidence="2" key="1">
    <citation type="submission" date="2009-11" db="EMBL/GenBank/DDBJ databases">
        <authorList>
            <consortium name="The Broad Institute Genome Sequencing Platform"/>
            <person name="Ward D."/>
            <person name="Feldgarden M."/>
            <person name="Earl A."/>
            <person name="Young S.K."/>
            <person name="Zeng Q."/>
            <person name="Koehrsen M."/>
            <person name="Alvarado L."/>
            <person name="Berlin A."/>
            <person name="Bochicchio J."/>
            <person name="Borenstein D."/>
            <person name="Chapman S.B."/>
            <person name="Chen Z."/>
            <person name="Engels R."/>
            <person name="Freedman E."/>
            <person name="Gellesch M."/>
            <person name="Goldberg J."/>
            <person name="Griggs A."/>
            <person name="Gujja S."/>
            <person name="Heilman E."/>
            <person name="Heiman D."/>
            <person name="Hepburn T."/>
            <person name="Howarth C."/>
            <person name="Jen D."/>
            <person name="Larson L."/>
            <person name="Lewis B."/>
            <person name="Mehta T."/>
            <person name="Park D."/>
            <person name="Pearson M."/>
            <person name="Roberts A."/>
            <person name="Saif S."/>
            <person name="Shea T."/>
            <person name="Shenoy N."/>
            <person name="Sisk P."/>
            <person name="Stolte C."/>
            <person name="Sykes S."/>
            <person name="Thomson T."/>
            <person name="Walk T."/>
            <person name="White J."/>
            <person name="Yandava C."/>
            <person name="Izard J."/>
            <person name="Baranova O.V."/>
            <person name="Blanton J.M."/>
            <person name="Tanner A.C."/>
            <person name="Dewhirst F.E."/>
            <person name="Haas B."/>
            <person name="Nusbaum C."/>
            <person name="Birren B."/>
        </authorList>
    </citation>
    <scope>NUCLEOTIDE SEQUENCE [LARGE SCALE GENOMIC DNA]</scope>
    <source>
        <strain evidence="2">1-1 BBBD Race 1</strain>
    </source>
</reference>
<sequence>MLMCSARPYSSAGQPSLTSLLARLYISCIKDGPDFSKPPASVETLQLTAESQRAAHMILRLNDQVVAAFVTSHLQPAIVRQAVAASKDPDIAHCLGKEGDLRLNDQVVAAFVTSHLQPAIVWQAVAASKDPNIAHCFAVVGRIRSSILLNAMNEIINTLDVSTNTPPPSPSPRPPSLPIRTTPLTGGHQAPLSSKPPILS</sequence>
<organism evidence="2">
    <name type="scientific">Puccinia triticina (isolate 1-1 / race 1 (BBBD))</name>
    <name type="common">Brown leaf rust fungus</name>
    <dbReference type="NCBI Taxonomy" id="630390"/>
    <lineage>
        <taxon>Eukaryota</taxon>
        <taxon>Fungi</taxon>
        <taxon>Dikarya</taxon>
        <taxon>Basidiomycota</taxon>
        <taxon>Pucciniomycotina</taxon>
        <taxon>Pucciniomycetes</taxon>
        <taxon>Pucciniales</taxon>
        <taxon>Pucciniaceae</taxon>
        <taxon>Puccinia</taxon>
    </lineage>
</organism>
<evidence type="ECO:0000313" key="2">
    <source>
        <dbReference type="EMBL" id="OAV88417.1"/>
    </source>
</evidence>
<keyword evidence="4" id="KW-1185">Reference proteome</keyword>
<dbReference type="EnsemblFungi" id="PTTG_10463-t43_1">
    <property type="protein sequence ID" value="PTTG_10463-t43_1-p1"/>
    <property type="gene ID" value="PTTG_10463"/>
</dbReference>
<dbReference type="Proteomes" id="UP000005240">
    <property type="component" value="Unassembled WGS sequence"/>
</dbReference>
<evidence type="ECO:0000256" key="1">
    <source>
        <dbReference type="SAM" id="MobiDB-lite"/>
    </source>
</evidence>
<dbReference type="AlphaFoldDB" id="A0A180G6U1"/>
<gene>
    <name evidence="2" type="ORF">PTTG_10463</name>
</gene>
<feature type="compositionally biased region" description="Pro residues" evidence="1">
    <location>
        <begin position="165"/>
        <end position="177"/>
    </location>
</feature>
<reference evidence="3" key="4">
    <citation type="submission" date="2025-05" db="UniProtKB">
        <authorList>
            <consortium name="EnsemblFungi"/>
        </authorList>
    </citation>
    <scope>IDENTIFICATION</scope>
    <source>
        <strain evidence="3">isolate 1-1 / race 1 (BBBD)</strain>
    </source>
</reference>
<protein>
    <submittedName>
        <fullName evidence="2 3">Uncharacterized protein</fullName>
    </submittedName>
</protein>
<reference evidence="3 4" key="3">
    <citation type="journal article" date="2017" name="G3 (Bethesda)">
        <title>Comparative analysis highlights variable genome content of wheat rusts and divergence of the mating loci.</title>
        <authorList>
            <person name="Cuomo C.A."/>
            <person name="Bakkeren G."/>
            <person name="Khalil H.B."/>
            <person name="Panwar V."/>
            <person name="Joly D."/>
            <person name="Linning R."/>
            <person name="Sakthikumar S."/>
            <person name="Song X."/>
            <person name="Adiconis X."/>
            <person name="Fan L."/>
            <person name="Goldberg J.M."/>
            <person name="Levin J.Z."/>
            <person name="Young S."/>
            <person name="Zeng Q."/>
            <person name="Anikster Y."/>
            <person name="Bruce M."/>
            <person name="Wang M."/>
            <person name="Yin C."/>
            <person name="McCallum B."/>
            <person name="Szabo L.J."/>
            <person name="Hulbert S."/>
            <person name="Chen X."/>
            <person name="Fellers J.P."/>
        </authorList>
    </citation>
    <scope>NUCLEOTIDE SEQUENCE</scope>
    <source>
        <strain evidence="3">isolate 1-1 / race 1 (BBBD)</strain>
        <strain evidence="4">Isolate 1-1 / race 1 (BBBD)</strain>
    </source>
</reference>
<evidence type="ECO:0000313" key="4">
    <source>
        <dbReference type="Proteomes" id="UP000005240"/>
    </source>
</evidence>
<dbReference type="EMBL" id="ADAS02000178">
    <property type="protein sequence ID" value="OAV88417.1"/>
    <property type="molecule type" value="Genomic_DNA"/>
</dbReference>
<accession>A0A180G6U1</accession>
<reference evidence="2" key="2">
    <citation type="submission" date="2016-05" db="EMBL/GenBank/DDBJ databases">
        <title>Comparative analysis highlights variable genome content of wheat rusts and divergence of the mating loci.</title>
        <authorList>
            <person name="Cuomo C.A."/>
            <person name="Bakkeren G."/>
            <person name="Szabo L."/>
            <person name="Khalil H."/>
            <person name="Joly D."/>
            <person name="Goldberg J."/>
            <person name="Young S."/>
            <person name="Zeng Q."/>
            <person name="Fellers J."/>
        </authorList>
    </citation>
    <scope>NUCLEOTIDE SEQUENCE [LARGE SCALE GENOMIC DNA]</scope>
    <source>
        <strain evidence="2">1-1 BBBD Race 1</strain>
    </source>
</reference>
<feature type="region of interest" description="Disordered" evidence="1">
    <location>
        <begin position="160"/>
        <end position="200"/>
    </location>
</feature>
<feature type="non-terminal residue" evidence="2">
    <location>
        <position position="200"/>
    </location>
</feature>
<evidence type="ECO:0000313" key="3">
    <source>
        <dbReference type="EnsemblFungi" id="PTTG_10463-t43_1-p1"/>
    </source>
</evidence>
<proteinExistence type="predicted"/>
<dbReference type="VEuPathDB" id="FungiDB:PTTG_10463"/>